<dbReference type="PANTHER" id="PTHR12131">
    <property type="entry name" value="ATP-DEPENDENT RNA AND DNA HELICASE"/>
    <property type="match status" value="1"/>
</dbReference>
<feature type="domain" description="Helicase C-terminal" evidence="11">
    <location>
        <begin position="649"/>
        <end position="854"/>
    </location>
</feature>
<feature type="compositionally biased region" description="Acidic residues" evidence="9">
    <location>
        <begin position="256"/>
        <end position="278"/>
    </location>
</feature>
<dbReference type="Pfam" id="PF00271">
    <property type="entry name" value="Helicase_C"/>
    <property type="match status" value="1"/>
</dbReference>
<dbReference type="PANTHER" id="PTHR12131:SF1">
    <property type="entry name" value="ATP-DEPENDENT RNA HELICASE SUPV3L1, MITOCHONDRIAL-RELATED"/>
    <property type="match status" value="1"/>
</dbReference>
<evidence type="ECO:0000256" key="7">
    <source>
        <dbReference type="ARBA" id="ARBA00022884"/>
    </source>
</evidence>
<keyword evidence="3" id="KW-0547">Nucleotide-binding</keyword>
<dbReference type="InterPro" id="IPR011545">
    <property type="entry name" value="DEAD/DEAH_box_helicase_dom"/>
</dbReference>
<dbReference type="Pfam" id="PF17911">
    <property type="entry name" value="Ski2_N"/>
    <property type="match status" value="1"/>
</dbReference>
<dbReference type="GO" id="GO:0005524">
    <property type="term" value="F:ATP binding"/>
    <property type="evidence" value="ECO:0007669"/>
    <property type="project" value="UniProtKB-KW"/>
</dbReference>
<evidence type="ECO:0000256" key="1">
    <source>
        <dbReference type="ARBA" id="ARBA00004496"/>
    </source>
</evidence>
<dbReference type="InterPro" id="IPR014001">
    <property type="entry name" value="Helicase_ATP-bd"/>
</dbReference>
<keyword evidence="5" id="KW-0347">Helicase</keyword>
<gene>
    <name evidence="12" type="ORF">L596_008418</name>
</gene>
<dbReference type="GO" id="GO:0070478">
    <property type="term" value="P:nuclear-transcribed mRNA catabolic process, 3'-5' exonucleolytic nonsense-mediated decay"/>
    <property type="evidence" value="ECO:0007669"/>
    <property type="project" value="TreeGrafter"/>
</dbReference>
<dbReference type="GO" id="GO:0016787">
    <property type="term" value="F:hydrolase activity"/>
    <property type="evidence" value="ECO:0007669"/>
    <property type="project" value="UniProtKB-KW"/>
</dbReference>
<dbReference type="Proteomes" id="UP000298663">
    <property type="component" value="Unassembled WGS sequence"/>
</dbReference>
<name>A0A4U5PCP5_STECR</name>
<proteinExistence type="predicted"/>
<comment type="subcellular location">
    <subcellularLocation>
        <location evidence="1">Cytoplasm</location>
    </subcellularLocation>
</comment>
<dbReference type="PROSITE" id="PS51192">
    <property type="entry name" value="HELICASE_ATP_BIND_1"/>
    <property type="match status" value="1"/>
</dbReference>
<comment type="caution">
    <text evidence="12">The sequence shown here is derived from an EMBL/GenBank/DDBJ whole genome shotgun (WGS) entry which is preliminary data.</text>
</comment>
<accession>A0A4U5PCP5</accession>
<dbReference type="STRING" id="34508.A0A4U5PCP5"/>
<feature type="region of interest" description="Disordered" evidence="9">
    <location>
        <begin position="211"/>
        <end position="300"/>
    </location>
</feature>
<feature type="region of interest" description="Disordered" evidence="9">
    <location>
        <begin position="554"/>
        <end position="648"/>
    </location>
</feature>
<dbReference type="Gene3D" id="1.10.3380.30">
    <property type="match status" value="2"/>
</dbReference>
<evidence type="ECO:0000256" key="2">
    <source>
        <dbReference type="ARBA" id="ARBA00022490"/>
    </source>
</evidence>
<dbReference type="Pfam" id="PF08148">
    <property type="entry name" value="DSHCT"/>
    <property type="match status" value="1"/>
</dbReference>
<evidence type="ECO:0000259" key="11">
    <source>
        <dbReference type="PROSITE" id="PS51194"/>
    </source>
</evidence>
<feature type="compositionally biased region" description="Basic and acidic residues" evidence="9">
    <location>
        <begin position="221"/>
        <end position="238"/>
    </location>
</feature>
<dbReference type="PIRSF" id="PIRSF005198">
    <property type="entry name" value="Antiviral_helicase_SKI2"/>
    <property type="match status" value="1"/>
</dbReference>
<evidence type="ECO:0000259" key="10">
    <source>
        <dbReference type="PROSITE" id="PS51192"/>
    </source>
</evidence>
<keyword evidence="13" id="KW-1185">Reference proteome</keyword>
<dbReference type="GO" id="GO:0003723">
    <property type="term" value="F:RNA binding"/>
    <property type="evidence" value="ECO:0007669"/>
    <property type="project" value="UniProtKB-KW"/>
</dbReference>
<dbReference type="SMART" id="SM00487">
    <property type="entry name" value="DEXDc"/>
    <property type="match status" value="1"/>
</dbReference>
<dbReference type="SMART" id="SM01142">
    <property type="entry name" value="DSHCT"/>
    <property type="match status" value="1"/>
</dbReference>
<dbReference type="InterPro" id="IPR050699">
    <property type="entry name" value="RNA-DNA_Helicase"/>
</dbReference>
<dbReference type="Pfam" id="PF00270">
    <property type="entry name" value="DEAD"/>
    <property type="match status" value="1"/>
</dbReference>
<keyword evidence="6" id="KW-0067">ATP-binding</keyword>
<dbReference type="CDD" id="cd18795">
    <property type="entry name" value="SF2_C_Ski2"/>
    <property type="match status" value="1"/>
</dbReference>
<feature type="compositionally biased region" description="Low complexity" evidence="9">
    <location>
        <begin position="568"/>
        <end position="584"/>
    </location>
</feature>
<dbReference type="FunFam" id="3.40.50.300:FF:000354">
    <property type="entry name" value="ATP-dependent RNA helicase SKI2"/>
    <property type="match status" value="1"/>
</dbReference>
<dbReference type="SMART" id="SM00490">
    <property type="entry name" value="HELICc"/>
    <property type="match status" value="1"/>
</dbReference>
<keyword evidence="7" id="KW-0694">RNA-binding</keyword>
<dbReference type="GO" id="GO:0055087">
    <property type="term" value="C:Ski complex"/>
    <property type="evidence" value="ECO:0007669"/>
    <property type="project" value="TreeGrafter"/>
</dbReference>
<dbReference type="GO" id="GO:0003724">
    <property type="term" value="F:RNA helicase activity"/>
    <property type="evidence" value="ECO:0007669"/>
    <property type="project" value="UniProtKB-EC"/>
</dbReference>
<organism evidence="12 13">
    <name type="scientific">Steinernema carpocapsae</name>
    <name type="common">Entomopathogenic nematode</name>
    <dbReference type="NCBI Taxonomy" id="34508"/>
    <lineage>
        <taxon>Eukaryota</taxon>
        <taxon>Metazoa</taxon>
        <taxon>Ecdysozoa</taxon>
        <taxon>Nematoda</taxon>
        <taxon>Chromadorea</taxon>
        <taxon>Rhabditida</taxon>
        <taxon>Tylenchina</taxon>
        <taxon>Panagrolaimomorpha</taxon>
        <taxon>Strongyloidoidea</taxon>
        <taxon>Steinernematidae</taxon>
        <taxon>Steinernema</taxon>
    </lineage>
</organism>
<feature type="compositionally biased region" description="Gly residues" evidence="9">
    <location>
        <begin position="585"/>
        <end position="607"/>
    </location>
</feature>
<dbReference type="PROSITE" id="PS51194">
    <property type="entry name" value="HELICASE_CTER"/>
    <property type="match status" value="1"/>
</dbReference>
<evidence type="ECO:0000256" key="8">
    <source>
        <dbReference type="ARBA" id="ARBA00047984"/>
    </source>
</evidence>
<keyword evidence="4" id="KW-0378">Hydrolase</keyword>
<evidence type="ECO:0000313" key="12">
    <source>
        <dbReference type="EMBL" id="TKR94080.1"/>
    </source>
</evidence>
<dbReference type="InterPro" id="IPR001650">
    <property type="entry name" value="Helicase_C-like"/>
</dbReference>
<reference evidence="12 13" key="1">
    <citation type="journal article" date="2015" name="Genome Biol.">
        <title>Comparative genomics of Steinernema reveals deeply conserved gene regulatory networks.</title>
        <authorList>
            <person name="Dillman A.R."/>
            <person name="Macchietto M."/>
            <person name="Porter C.F."/>
            <person name="Rogers A."/>
            <person name="Williams B."/>
            <person name="Antoshechkin I."/>
            <person name="Lee M.M."/>
            <person name="Goodwin Z."/>
            <person name="Lu X."/>
            <person name="Lewis E.E."/>
            <person name="Goodrich-Blair H."/>
            <person name="Stock S.P."/>
            <person name="Adams B.J."/>
            <person name="Sternberg P.W."/>
            <person name="Mortazavi A."/>
        </authorList>
    </citation>
    <scope>NUCLEOTIDE SEQUENCE [LARGE SCALE GENOMIC DNA]</scope>
    <source>
        <strain evidence="12 13">ALL</strain>
    </source>
</reference>
<comment type="catalytic activity">
    <reaction evidence="8">
        <text>ATP + H2O = ADP + phosphate + H(+)</text>
        <dbReference type="Rhea" id="RHEA:13065"/>
        <dbReference type="ChEBI" id="CHEBI:15377"/>
        <dbReference type="ChEBI" id="CHEBI:15378"/>
        <dbReference type="ChEBI" id="CHEBI:30616"/>
        <dbReference type="ChEBI" id="CHEBI:43474"/>
        <dbReference type="ChEBI" id="CHEBI:456216"/>
        <dbReference type="EC" id="3.6.4.13"/>
    </reaction>
</comment>
<evidence type="ECO:0000256" key="5">
    <source>
        <dbReference type="ARBA" id="ARBA00022806"/>
    </source>
</evidence>
<dbReference type="FunFam" id="3.40.50.300:FF:000447">
    <property type="entry name" value="helicase SKI2W isoform X2"/>
    <property type="match status" value="1"/>
</dbReference>
<feature type="region of interest" description="Disordered" evidence="9">
    <location>
        <begin position="137"/>
        <end position="167"/>
    </location>
</feature>
<evidence type="ECO:0008006" key="14">
    <source>
        <dbReference type="Google" id="ProtNLM"/>
    </source>
</evidence>
<dbReference type="OrthoDB" id="64767at2759"/>
<dbReference type="Gene3D" id="3.40.50.300">
    <property type="entry name" value="P-loop containing nucleotide triphosphate hydrolases"/>
    <property type="match status" value="2"/>
</dbReference>
<feature type="compositionally biased region" description="Polar residues" evidence="9">
    <location>
        <begin position="611"/>
        <end position="633"/>
    </location>
</feature>
<evidence type="ECO:0000256" key="9">
    <source>
        <dbReference type="SAM" id="MobiDB-lite"/>
    </source>
</evidence>
<dbReference type="InterPro" id="IPR040801">
    <property type="entry name" value="Ski2_N"/>
</dbReference>
<dbReference type="InterPro" id="IPR012961">
    <property type="entry name" value="Ski2/MTR4_C"/>
</dbReference>
<dbReference type="EMBL" id="AZBU02000002">
    <property type="protein sequence ID" value="TKR94080.1"/>
    <property type="molecule type" value="Genomic_DNA"/>
</dbReference>
<dbReference type="InterPro" id="IPR016438">
    <property type="entry name" value="SKI2-like"/>
</dbReference>
<reference evidence="12 13" key="2">
    <citation type="journal article" date="2019" name="G3 (Bethesda)">
        <title>Hybrid Assembly of the Genome of the Entomopathogenic Nematode Steinernema carpocapsae Identifies the X-Chromosome.</title>
        <authorList>
            <person name="Serra L."/>
            <person name="Macchietto M."/>
            <person name="Macias-Munoz A."/>
            <person name="McGill C.J."/>
            <person name="Rodriguez I.M."/>
            <person name="Rodriguez B."/>
            <person name="Murad R."/>
            <person name="Mortazavi A."/>
        </authorList>
    </citation>
    <scope>NUCLEOTIDE SEQUENCE [LARGE SCALE GENOMIC DNA]</scope>
    <source>
        <strain evidence="12 13">ALL</strain>
    </source>
</reference>
<keyword evidence="2" id="KW-0963">Cytoplasm</keyword>
<evidence type="ECO:0000256" key="4">
    <source>
        <dbReference type="ARBA" id="ARBA00022801"/>
    </source>
</evidence>
<feature type="domain" description="Helicase ATP-binding" evidence="10">
    <location>
        <begin position="342"/>
        <end position="498"/>
    </location>
</feature>
<dbReference type="SUPFAM" id="SSF52540">
    <property type="entry name" value="P-loop containing nucleoside triphosphate hydrolases"/>
    <property type="match status" value="1"/>
</dbReference>
<evidence type="ECO:0000256" key="6">
    <source>
        <dbReference type="ARBA" id="ARBA00022840"/>
    </source>
</evidence>
<evidence type="ECO:0000256" key="3">
    <source>
        <dbReference type="ARBA" id="ARBA00022741"/>
    </source>
</evidence>
<dbReference type="InterPro" id="IPR027417">
    <property type="entry name" value="P-loop_NTPase"/>
</dbReference>
<evidence type="ECO:0000313" key="13">
    <source>
        <dbReference type="Proteomes" id="UP000298663"/>
    </source>
</evidence>
<protein>
    <recommendedName>
        <fullName evidence="14">Helicase SKI2W</fullName>
    </recommendedName>
</protein>
<sequence>MEVVDDLIGDLSIAAAAEEPELEEASAAEEKIGGEVEFAEEILGEVEFAEEILDEATALFRHEVYGALLLRDPLFEAVRNTYKAERPDCEILEIAADLVPISALHAHLDVDFDFENHCFAGFQEIFDCDFNDGKSPEHSAMSLQRRPDPLATDNLRGRQGNTPFMPGGLEEKLYEVVRSAEVGDPTADVDSASFDFEKLLNVFPGRTDEIKLVDDGESSEEDKLEKSEAESSEKKMDFDDILNILGGTSELPVVEETSEESSDNSQEEVDTEEAEEEKVEPTSGLEDAHASDEEELGKPVSPEYEFARIVNPKVSEKRFEEIRPVMAAKYPFELDQFQKDAVVCMEARESVFVAAHTSSGKTAVAQYAVAMSMAEMKRAIYTSPIKALSNQKFHELRSQFKDVGLVTGDIQINTKASCIVMTTEILRSMLYNGSEAIRELEWVIFDEVHYINDDERGYVWEEIIIMLPADVKIVMLSATAPNCVEFADWVGRVKNRNIYVIQTAKRPVPLEHYLYTGQNQKSRDNIFKILDANGIFMESGYNDANTAIQNRKVFKPKAPQGGPGGFQGSFNNNSNQGPRNNQQRGGNGRFGNSGGGQRSFNQSGGGQRSFNQSGGSQRSFNQSGGGQRSFNQSGAGGNRPKAMRSSPTMERNLYTNVIRHFLDRDMLPMVAFVFSRQRCNDYAMMLRSMDLTSGREKGEIHKFFSHCIDRLRGNDKELPQVMQMRELCIRGFGLHHSGVLPCLKETVERLFQDGLIKVLFATETFAMGVNMPARTVVFDSITKHDGKSRRVLNATEYIQMAGRAGRRGLDATGTVVILCRDTPSQIDLRAMLMGKPVSLKSSFRVTYHMILNLLRVNHLRIEDMLQRSYVENVSLRLSGSRKEKLDHLRQRLELMTVVNCRACYPPDDEELQISNYVKDMSEYIQLRNAVFSTVTRSAGMAKHLTPGRVVIVNYGPLDLYGRIAVILKVHTSDTGKPLINFLALADAKVKTTAKEMREKFMRLTREQQEAEVSTQRLVQAMTYGPEALSESFEVSDSSYYLVEDEDPSVLVAVCQGNVKQMDVKGIYDDYRQMCNYVSFKPRIMERNVAKVVSKLASLMRSPPQVLLLGRDIHITDLDGFELIENMAKKRHDIMQENRQGFRTCAFMQKHIEHACQAAAIRNEENNVAFQMSENNLILINDYDKKINVLRALNFISSSNVVQLKGRVAGEINTMELFITELILENKFAHRTAAEMACLLSACITQYKSNQKADPFPDLDYSLITELKEDAESIMMKISQVRREAGLSHGEDFEELHFDLMDVVYEWAKGTDFPIIMRHSDAQEGIIVRCVQRIHEVSKDIRGAAKLIGNTFLAEKMEQTIAAIERDIVFTPSLYTQDE</sequence>